<dbReference type="Gene3D" id="1.10.150.60">
    <property type="entry name" value="ARID DNA-binding domain"/>
    <property type="match status" value="1"/>
</dbReference>
<keyword evidence="2" id="KW-0805">Transcription regulation</keyword>
<dbReference type="Pfam" id="PF01388">
    <property type="entry name" value="ARID"/>
    <property type="match status" value="1"/>
</dbReference>
<protein>
    <submittedName>
        <fullName evidence="8">Chromatin structure-remodeling complex subunit rsc9</fullName>
    </submittedName>
</protein>
<evidence type="ECO:0000256" key="4">
    <source>
        <dbReference type="ARBA" id="ARBA00023242"/>
    </source>
</evidence>
<evidence type="ECO:0000256" key="5">
    <source>
        <dbReference type="SAM" id="MobiDB-lite"/>
    </source>
</evidence>
<comment type="caution">
    <text evidence="8">The sequence shown here is derived from an EMBL/GenBank/DDBJ whole genome shotgun (WGS) entry which is preliminary data.</text>
</comment>
<accession>A0A0N1H412</accession>
<name>A0A0N1H412_9EURO</name>
<gene>
    <name evidence="8" type="ORF">AB675_11443</name>
</gene>
<dbReference type="Gene3D" id="3.30.160.60">
    <property type="entry name" value="Classic Zinc Finger"/>
    <property type="match status" value="1"/>
</dbReference>
<keyword evidence="1" id="KW-0156">Chromatin regulator</keyword>
<evidence type="ECO:0000259" key="7">
    <source>
        <dbReference type="PROSITE" id="PS51526"/>
    </source>
</evidence>
<organism evidence="8 9">
    <name type="scientific">Cyphellophora attinorum</name>
    <dbReference type="NCBI Taxonomy" id="1664694"/>
    <lineage>
        <taxon>Eukaryota</taxon>
        <taxon>Fungi</taxon>
        <taxon>Dikarya</taxon>
        <taxon>Ascomycota</taxon>
        <taxon>Pezizomycotina</taxon>
        <taxon>Eurotiomycetes</taxon>
        <taxon>Chaetothyriomycetidae</taxon>
        <taxon>Chaetothyriales</taxon>
        <taxon>Cyphellophoraceae</taxon>
        <taxon>Cyphellophora</taxon>
    </lineage>
</organism>
<evidence type="ECO:0000313" key="9">
    <source>
        <dbReference type="Proteomes" id="UP000038010"/>
    </source>
</evidence>
<keyword evidence="3" id="KW-0804">Transcription</keyword>
<sequence>MDGFEENKIIQDEEEFLDDVAAYHEQRGTNFERDAKVAGRPVPLHKLYKLVVERGGYDRLSDERMAWRSLVKPFGFSHQHEGAMTFQIKSLYYRNLAAYEIAKYWGETPPPKEILEDMTAKGGNLRTRTLENYGPRTVAADGTDSVDEEQTTPKVEKTEPEDPGSVGRYPSRALRQDPKRTQLFQPDTSSTRAKPTYSPQPMAQVPQATYSNAAADPRNASFNIQNYEPRQPMHLTLRAVETPGSNAALFYHNKAQQRAKASRASREAPEQQQYYRHAIPTMAGPNIYQRCLYGLRSGIPEEQHFALHHLVKVSYERGDKYKFDGFSLLAESLLDKVLEILPLVYGVTWRVSYDEQEGQAAENTLNAAYGTPDLLSRLKRLTASTDFSVPQLDTLEKIIEAALVIRNMLTLEENARFLAPFRVFRDFLTIAVTLPDVPQLAEFRRYALEMASWTTRYWEMSERDDLYVSLLKYLESSDRTLLLFALQAIIRIGIELESTFRVLGVPQHSVERLISLLLVEVDDELLESVMDFIYEFTAIYENNHQVLGTQPELYSNLISRLVILLNHNPTTSEEQILSRPKAQKAPSQASIPVLPQELLNSLLQLREPQRSSAWLNCCFEESREDDITQIAIWQAYQSRFAQYNPIPAAEFIKNVSNTFTTAQAQVISGPQPRFIIKGIRPRRILVDLKNQHYFRCYWETERVEGNESTQRHTCNVWASSRKAVWTHILQDHLSLPVNSDGAFESASEGEYRCRWHGCLRTAPFSKATDIGIHVRSHIPEDTKAMDKLIYDLAGMGVEKEPEVTKHTSYYTSIDEQGQPMGIAFMSVMILRNLARFANKHGHEYQRKDSKLMDRLFAGDSHNLWHAFTMNRTLRPWVGQLLAMIAKGDDPRSKKREREDDDE</sequence>
<evidence type="ECO:0000256" key="2">
    <source>
        <dbReference type="ARBA" id="ARBA00023015"/>
    </source>
</evidence>
<dbReference type="GO" id="GO:0006325">
    <property type="term" value="P:chromatin organization"/>
    <property type="evidence" value="ECO:0007669"/>
    <property type="project" value="UniProtKB-KW"/>
</dbReference>
<dbReference type="VEuPathDB" id="FungiDB:AB675_11443"/>
<evidence type="ECO:0000313" key="8">
    <source>
        <dbReference type="EMBL" id="KPI39935.1"/>
    </source>
</evidence>
<feature type="domain" description="ARID" evidence="6">
    <location>
        <begin position="10"/>
        <end position="104"/>
    </location>
</feature>
<dbReference type="AlphaFoldDB" id="A0A0N1H412"/>
<dbReference type="InterPro" id="IPR003150">
    <property type="entry name" value="DNA-bd_RFX"/>
</dbReference>
<evidence type="ECO:0000256" key="3">
    <source>
        <dbReference type="ARBA" id="ARBA00023163"/>
    </source>
</evidence>
<dbReference type="GO" id="GO:0003677">
    <property type="term" value="F:DNA binding"/>
    <property type="evidence" value="ECO:0007669"/>
    <property type="project" value="InterPro"/>
</dbReference>
<keyword evidence="9" id="KW-1185">Reference proteome</keyword>
<proteinExistence type="predicted"/>
<reference evidence="8 9" key="1">
    <citation type="submission" date="2015-06" db="EMBL/GenBank/DDBJ databases">
        <title>Draft genome of the ant-associated black yeast Phialophora attae CBS 131958.</title>
        <authorList>
            <person name="Moreno L.F."/>
            <person name="Stielow B.J."/>
            <person name="de Hoog S."/>
            <person name="Vicente V.A."/>
            <person name="Weiss V.A."/>
            <person name="de Vries M."/>
            <person name="Cruz L.M."/>
            <person name="Souza E.M."/>
        </authorList>
    </citation>
    <scope>NUCLEOTIDE SEQUENCE [LARGE SCALE GENOMIC DNA]</scope>
    <source>
        <strain evidence="8 9">CBS 131958</strain>
    </source>
</reference>
<dbReference type="InterPro" id="IPR036431">
    <property type="entry name" value="ARID_dom_sf"/>
</dbReference>
<evidence type="ECO:0000256" key="1">
    <source>
        <dbReference type="ARBA" id="ARBA00022853"/>
    </source>
</evidence>
<dbReference type="InterPro" id="IPR052406">
    <property type="entry name" value="Chromatin_Remodeling_Comp"/>
</dbReference>
<feature type="compositionally biased region" description="Polar residues" evidence="5">
    <location>
        <begin position="182"/>
        <end position="203"/>
    </location>
</feature>
<dbReference type="PANTHER" id="PTHR22970">
    <property type="entry name" value="AT-RICH INTERACTIVE DOMAIN-CONTAINING PROTEIN 2"/>
    <property type="match status" value="1"/>
</dbReference>
<dbReference type="CDD" id="cd16100">
    <property type="entry name" value="ARID"/>
    <property type="match status" value="1"/>
</dbReference>
<dbReference type="SMART" id="SM01014">
    <property type="entry name" value="ARID"/>
    <property type="match status" value="1"/>
</dbReference>
<dbReference type="InterPro" id="IPR001606">
    <property type="entry name" value="ARID_dom"/>
</dbReference>
<dbReference type="SMART" id="SM00501">
    <property type="entry name" value="BRIGHT"/>
    <property type="match status" value="1"/>
</dbReference>
<feature type="domain" description="RFX-type winged-helix" evidence="7">
    <location>
        <begin position="611"/>
        <end position="683"/>
    </location>
</feature>
<dbReference type="STRING" id="1664694.A0A0N1H412"/>
<dbReference type="PROSITE" id="PS51011">
    <property type="entry name" value="ARID"/>
    <property type="match status" value="1"/>
</dbReference>
<dbReference type="PROSITE" id="PS51526">
    <property type="entry name" value="RFX_DBD"/>
    <property type="match status" value="1"/>
</dbReference>
<dbReference type="SUPFAM" id="SSF46774">
    <property type="entry name" value="ARID-like"/>
    <property type="match status" value="1"/>
</dbReference>
<dbReference type="Proteomes" id="UP000038010">
    <property type="component" value="Unassembled WGS sequence"/>
</dbReference>
<dbReference type="RefSeq" id="XP_017999898.1">
    <property type="nucleotide sequence ID" value="XM_018140290.1"/>
</dbReference>
<evidence type="ECO:0000259" key="6">
    <source>
        <dbReference type="PROSITE" id="PS51011"/>
    </source>
</evidence>
<keyword evidence="4" id="KW-0539">Nucleus</keyword>
<dbReference type="OrthoDB" id="338531at2759"/>
<dbReference type="GO" id="GO:0006355">
    <property type="term" value="P:regulation of DNA-templated transcription"/>
    <property type="evidence" value="ECO:0007669"/>
    <property type="project" value="InterPro"/>
</dbReference>
<dbReference type="EMBL" id="LFJN01000013">
    <property type="protein sequence ID" value="KPI39935.1"/>
    <property type="molecule type" value="Genomic_DNA"/>
</dbReference>
<dbReference type="PANTHER" id="PTHR22970:SF14">
    <property type="entry name" value="AT-RICH INTERACTIVE DOMAIN-CONTAINING PROTEIN 2"/>
    <property type="match status" value="1"/>
</dbReference>
<feature type="region of interest" description="Disordered" evidence="5">
    <location>
        <begin position="126"/>
        <end position="203"/>
    </location>
</feature>
<dbReference type="GO" id="GO:0016586">
    <property type="term" value="C:RSC-type complex"/>
    <property type="evidence" value="ECO:0007669"/>
    <property type="project" value="TreeGrafter"/>
</dbReference>
<dbReference type="GeneID" id="28732171"/>